<dbReference type="InterPro" id="IPR038152">
    <property type="entry name" value="Carbam_trans_C_sf"/>
</dbReference>
<dbReference type="InterPro" id="IPR031730">
    <property type="entry name" value="Carbam_trans_C"/>
</dbReference>
<proteinExistence type="predicted"/>
<evidence type="ECO:0000256" key="1">
    <source>
        <dbReference type="SAM" id="MobiDB-lite"/>
    </source>
</evidence>
<feature type="region of interest" description="Disordered" evidence="1">
    <location>
        <begin position="398"/>
        <end position="437"/>
    </location>
</feature>
<name>A0ABX6P4N9_9BURK</name>
<feature type="compositionally biased region" description="Polar residues" evidence="1">
    <location>
        <begin position="426"/>
        <end position="437"/>
    </location>
</feature>
<organism evidence="3 4">
    <name type="scientific">Ramlibacter terrae</name>
    <dbReference type="NCBI Taxonomy" id="2732511"/>
    <lineage>
        <taxon>Bacteria</taxon>
        <taxon>Pseudomonadati</taxon>
        <taxon>Pseudomonadota</taxon>
        <taxon>Betaproteobacteria</taxon>
        <taxon>Burkholderiales</taxon>
        <taxon>Comamonadaceae</taxon>
        <taxon>Ramlibacter</taxon>
    </lineage>
</organism>
<dbReference type="PANTHER" id="PTHR34847">
    <property type="entry name" value="NODULATION PROTEIN U"/>
    <property type="match status" value="1"/>
</dbReference>
<dbReference type="Pfam" id="PF16861">
    <property type="entry name" value="Carbam_trans_C"/>
    <property type="match status" value="1"/>
</dbReference>
<dbReference type="Gene3D" id="3.90.870.20">
    <property type="entry name" value="Carbamoyltransferase, C-terminal domain"/>
    <property type="match status" value="1"/>
</dbReference>
<evidence type="ECO:0000259" key="2">
    <source>
        <dbReference type="Pfam" id="PF16861"/>
    </source>
</evidence>
<evidence type="ECO:0000313" key="3">
    <source>
        <dbReference type="EMBL" id="QJW84682.1"/>
    </source>
</evidence>
<keyword evidence="4" id="KW-1185">Reference proteome</keyword>
<accession>A0ABX6P4N9</accession>
<protein>
    <recommendedName>
        <fullName evidence="2">Carbamoyltransferase C-terminal domain-containing protein</fullName>
    </recommendedName>
</protein>
<dbReference type="InterPro" id="IPR051338">
    <property type="entry name" value="NodU/CmcH_Carbamoyltrnsfr"/>
</dbReference>
<dbReference type="Proteomes" id="UP000500826">
    <property type="component" value="Chromosome"/>
</dbReference>
<gene>
    <name evidence="3" type="ORF">HK414_16175</name>
</gene>
<evidence type="ECO:0000313" key="4">
    <source>
        <dbReference type="Proteomes" id="UP000500826"/>
    </source>
</evidence>
<sequence length="437" mass="47594">MFTFDPGALPAGLRAALPGDLLGRLVTDGSKAERLPAAVCDHRGAAGLADQPPLFARPEHRMLEQRTPDVQVVIDGLGDTRPWSVYRGEAPVARGHVRNGSIGWGMREAGKLLGVQYGHYNDIAGKVMGLQAYGTVDPGYLAWLDRFGFEQLRDIWSVEHWHAWRGDALVGGLSLLDWIATVHLRMGRMLVAFFQRHAAPGDVVSYSGGVAQNVMWNSMLRAHFPNLVVPPHASDEGLSLGGIEWLRRQHGLPPLELPGFPFAQADAAVPPPSGATVEAATRLLAAGKVVGWYRGHGEIGPRASGNRSILMDPRLPQGKDLLNRVKRREPYRPFGASVLRRLHDTHFAGAQDAFMLQSCRCGSPAPSRQSRTSTIAAACRRWTAPPTACSPGCWKPSTTAPAARCSPTPASTWPASRSRRTRTMRGSCSPNRRSTRW</sequence>
<dbReference type="Gene3D" id="3.30.420.40">
    <property type="match status" value="1"/>
</dbReference>
<dbReference type="PANTHER" id="PTHR34847:SF1">
    <property type="entry name" value="NODULATION PROTEIN U"/>
    <property type="match status" value="1"/>
</dbReference>
<reference evidence="3 4" key="2">
    <citation type="submission" date="2020-05" db="EMBL/GenBank/DDBJ databases">
        <authorList>
            <person name="Khan S.A."/>
            <person name="Jeon C.O."/>
            <person name="Chun B.H."/>
        </authorList>
    </citation>
    <scope>NUCLEOTIDE SEQUENCE [LARGE SCALE GENOMIC DNA]</scope>
    <source>
        <strain evidence="3 4">H242</strain>
    </source>
</reference>
<feature type="domain" description="Carbamoyltransferase C-terminal" evidence="2">
    <location>
        <begin position="282"/>
        <end position="363"/>
    </location>
</feature>
<dbReference type="EMBL" id="CP053418">
    <property type="protein sequence ID" value="QJW84682.1"/>
    <property type="molecule type" value="Genomic_DNA"/>
</dbReference>
<reference evidence="3 4" key="1">
    <citation type="submission" date="2020-05" db="EMBL/GenBank/DDBJ databases">
        <title>Ramlibacter rhizophilus sp. nov., isolated from rhizosphere soil of national flower Mugunghwa from South Korea.</title>
        <authorList>
            <person name="Zheng-Fei Y."/>
            <person name="Huan T."/>
        </authorList>
    </citation>
    <scope>NUCLEOTIDE SEQUENCE [LARGE SCALE GENOMIC DNA]</scope>
    <source>
        <strain evidence="3 4">H242</strain>
    </source>
</reference>